<dbReference type="EMBL" id="GGEC01023261">
    <property type="protein sequence ID" value="MBX03745.1"/>
    <property type="molecule type" value="Transcribed_RNA"/>
</dbReference>
<sequence length="58" mass="6822">MSMENNDPRIKSAVPFKSFFLDCFNQNQIQDLQMILLPCASFHDNQHLLHHICFLSSR</sequence>
<organism evidence="1">
    <name type="scientific">Rhizophora mucronata</name>
    <name type="common">Asiatic mangrove</name>
    <dbReference type="NCBI Taxonomy" id="61149"/>
    <lineage>
        <taxon>Eukaryota</taxon>
        <taxon>Viridiplantae</taxon>
        <taxon>Streptophyta</taxon>
        <taxon>Embryophyta</taxon>
        <taxon>Tracheophyta</taxon>
        <taxon>Spermatophyta</taxon>
        <taxon>Magnoliopsida</taxon>
        <taxon>eudicotyledons</taxon>
        <taxon>Gunneridae</taxon>
        <taxon>Pentapetalae</taxon>
        <taxon>rosids</taxon>
        <taxon>fabids</taxon>
        <taxon>Malpighiales</taxon>
        <taxon>Rhizophoraceae</taxon>
        <taxon>Rhizophora</taxon>
    </lineage>
</organism>
<protein>
    <submittedName>
        <fullName evidence="1">Uncharacterized protein</fullName>
    </submittedName>
</protein>
<evidence type="ECO:0000313" key="1">
    <source>
        <dbReference type="EMBL" id="MBX03745.1"/>
    </source>
</evidence>
<reference evidence="1" key="1">
    <citation type="submission" date="2018-02" db="EMBL/GenBank/DDBJ databases">
        <title>Rhizophora mucronata_Transcriptome.</title>
        <authorList>
            <person name="Meera S.P."/>
            <person name="Sreeshan A."/>
            <person name="Augustine A."/>
        </authorList>
    </citation>
    <scope>NUCLEOTIDE SEQUENCE</scope>
    <source>
        <tissue evidence="1">Leaf</tissue>
    </source>
</reference>
<name>A0A2P2KDD4_RHIMU</name>
<dbReference type="AlphaFoldDB" id="A0A2P2KDD4"/>
<accession>A0A2P2KDD4</accession>
<proteinExistence type="predicted"/>